<reference evidence="3 4" key="1">
    <citation type="submission" date="2019-05" db="EMBL/GenBank/DDBJ databases">
        <title>Streptomyces sp. NEAU-C151, a novel actinomycete isolated from soil.</title>
        <authorList>
            <person name="Han L."/>
            <person name="Jiang H."/>
        </authorList>
    </citation>
    <scope>NUCLEOTIDE SEQUENCE [LARGE SCALE GENOMIC DNA]</scope>
    <source>
        <strain evidence="3 4">NEAU-C151</strain>
    </source>
</reference>
<dbReference type="GO" id="GO:0048038">
    <property type="term" value="F:quinone binding"/>
    <property type="evidence" value="ECO:0007669"/>
    <property type="project" value="TreeGrafter"/>
</dbReference>
<organism evidence="3 4">
    <name type="scientific">Streptomyces montanus</name>
    <dbReference type="NCBI Taxonomy" id="2580423"/>
    <lineage>
        <taxon>Bacteria</taxon>
        <taxon>Bacillati</taxon>
        <taxon>Actinomycetota</taxon>
        <taxon>Actinomycetes</taxon>
        <taxon>Kitasatosporales</taxon>
        <taxon>Streptomycetaceae</taxon>
        <taxon>Streptomyces</taxon>
    </lineage>
</organism>
<dbReference type="PRINTS" id="PR00081">
    <property type="entry name" value="GDHRDH"/>
</dbReference>
<evidence type="ECO:0000313" key="4">
    <source>
        <dbReference type="Proteomes" id="UP000305906"/>
    </source>
</evidence>
<dbReference type="SUPFAM" id="SSF51735">
    <property type="entry name" value="NAD(P)-binding Rossmann-fold domains"/>
    <property type="match status" value="1"/>
</dbReference>
<proteinExistence type="inferred from homology"/>
<evidence type="ECO:0000313" key="3">
    <source>
        <dbReference type="EMBL" id="TLS45224.1"/>
    </source>
</evidence>
<dbReference type="InterPro" id="IPR020904">
    <property type="entry name" value="Sc_DH/Rdtase_CS"/>
</dbReference>
<dbReference type="CDD" id="cd05233">
    <property type="entry name" value="SDR_c"/>
    <property type="match status" value="1"/>
</dbReference>
<gene>
    <name evidence="3" type="ORF">FE633_15830</name>
</gene>
<dbReference type="PANTHER" id="PTHR42760">
    <property type="entry name" value="SHORT-CHAIN DEHYDROGENASES/REDUCTASES FAMILY MEMBER"/>
    <property type="match status" value="1"/>
</dbReference>
<dbReference type="FunFam" id="3.40.50.720:FF:000084">
    <property type="entry name" value="Short-chain dehydrogenase reductase"/>
    <property type="match status" value="1"/>
</dbReference>
<evidence type="ECO:0000256" key="2">
    <source>
        <dbReference type="ARBA" id="ARBA00023002"/>
    </source>
</evidence>
<evidence type="ECO:0000256" key="1">
    <source>
        <dbReference type="ARBA" id="ARBA00006484"/>
    </source>
</evidence>
<sequence>MWSCRSYQSAWSLTETSLRVKRAAPAQGTLTHLLTRGGKGRQKGRLAVRPVRPKRGQRVLQDLVGRQVAITGGVGDIGLAIGYELASRGADVVLIDIVDEPAAAARIAGLGQVVGTLRYDIADTTDPDALTAALARVDGLDTAIGNAGIVRSSPFLKITPEDWQAQLNVNLTGAFHLTQAAARQMVAAGTEGRIVLTGSWIGSVPWPETTAYSVSKAGLEMLARSAALELAPHRIRVNVLAPGIVDAGMAARQYREEPQYRARVDRAIPLGELQSLRQVAQAAGMLCSPAADYLTGTVLLADGGCSLLAGT</sequence>
<comment type="caution">
    <text evidence="3">The sequence shown here is derived from an EMBL/GenBank/DDBJ whole genome shotgun (WGS) entry which is preliminary data.</text>
</comment>
<dbReference type="EMBL" id="VBZC01000015">
    <property type="protein sequence ID" value="TLS45224.1"/>
    <property type="molecule type" value="Genomic_DNA"/>
</dbReference>
<dbReference type="Proteomes" id="UP000305906">
    <property type="component" value="Unassembled WGS sequence"/>
</dbReference>
<dbReference type="InterPro" id="IPR036291">
    <property type="entry name" value="NAD(P)-bd_dom_sf"/>
</dbReference>
<dbReference type="GO" id="GO:0016616">
    <property type="term" value="F:oxidoreductase activity, acting on the CH-OH group of donors, NAD or NADP as acceptor"/>
    <property type="evidence" value="ECO:0007669"/>
    <property type="project" value="TreeGrafter"/>
</dbReference>
<protein>
    <submittedName>
        <fullName evidence="3">SDR family oxidoreductase</fullName>
    </submittedName>
</protein>
<dbReference type="PANTHER" id="PTHR42760:SF133">
    <property type="entry name" value="3-OXOACYL-[ACYL-CARRIER-PROTEIN] REDUCTASE"/>
    <property type="match status" value="1"/>
</dbReference>
<dbReference type="GO" id="GO:0006633">
    <property type="term" value="P:fatty acid biosynthetic process"/>
    <property type="evidence" value="ECO:0007669"/>
    <property type="project" value="TreeGrafter"/>
</dbReference>
<comment type="similarity">
    <text evidence="1">Belongs to the short-chain dehydrogenases/reductases (SDR) family.</text>
</comment>
<dbReference type="InterPro" id="IPR002347">
    <property type="entry name" value="SDR_fam"/>
</dbReference>
<accession>A0A5R9FXJ5</accession>
<keyword evidence="2" id="KW-0560">Oxidoreductase</keyword>
<dbReference type="Pfam" id="PF13561">
    <property type="entry name" value="adh_short_C2"/>
    <property type="match status" value="1"/>
</dbReference>
<dbReference type="AlphaFoldDB" id="A0A5R9FXJ5"/>
<name>A0A5R9FXJ5_9ACTN</name>
<keyword evidence="4" id="KW-1185">Reference proteome</keyword>
<dbReference type="Gene3D" id="3.40.50.720">
    <property type="entry name" value="NAD(P)-binding Rossmann-like Domain"/>
    <property type="match status" value="1"/>
</dbReference>
<dbReference type="PROSITE" id="PS00061">
    <property type="entry name" value="ADH_SHORT"/>
    <property type="match status" value="1"/>
</dbReference>